<feature type="transmembrane region" description="Helical" evidence="1">
    <location>
        <begin position="170"/>
        <end position="187"/>
    </location>
</feature>
<organism evidence="2 3">
    <name type="scientific">Pristionchus pacificus</name>
    <name type="common">Parasitic nematode worm</name>
    <dbReference type="NCBI Taxonomy" id="54126"/>
    <lineage>
        <taxon>Eukaryota</taxon>
        <taxon>Metazoa</taxon>
        <taxon>Ecdysozoa</taxon>
        <taxon>Nematoda</taxon>
        <taxon>Chromadorea</taxon>
        <taxon>Rhabditida</taxon>
        <taxon>Rhabditina</taxon>
        <taxon>Diplogasteromorpha</taxon>
        <taxon>Diplogasteroidea</taxon>
        <taxon>Neodiplogasteridae</taxon>
        <taxon>Pristionchus</taxon>
    </lineage>
</organism>
<keyword evidence="1" id="KW-1133">Transmembrane helix</keyword>
<sequence length="409" mass="47883">MTGPSDSLRLGYEANQFPLLFEDKYGTLKGIYFRIWRIIAEKFSQSIELFKIKNEQISSGNDTIEYLSDRIVSNGSVWTFIDGTAIDKTFPLKTFRLTTPFIFLQSYLFDSRPMFHGETSDFSKFIGFTWKIFVLIVLCILLKNLIYNLNHFLNPPRKGKLSYFMSASNIAYLYFVTFVIFLHGAAFKGDSISPFRYKISTLTDIFTTNKYLIVDSYGRYTDEQLELFKGRVKYVSDKVELFHMLCETTMSVAMMLSLEELQSNLIVSQCDLRRVIVSDKERQIYEPFSVLSAELPFYFQFNHNSTSPRYVKRINFIILALFNTEKITTYWLFKELPSLKNYYVGENTSPPSFHPMNLERLAIIFLIYLGLCCLSLVVFGFEITYHKKNFDYFEKIKNYASRKFLANIN</sequence>
<keyword evidence="3" id="KW-1185">Reference proteome</keyword>
<evidence type="ECO:0000313" key="2">
    <source>
        <dbReference type="EnsemblMetazoa" id="PPA39515.1"/>
    </source>
</evidence>
<gene>
    <name evidence="2" type="primary">WBGene00277884</name>
</gene>
<feature type="transmembrane region" description="Helical" evidence="1">
    <location>
        <begin position="361"/>
        <end position="381"/>
    </location>
</feature>
<dbReference type="EnsemblMetazoa" id="PPA39515.1">
    <property type="protein sequence ID" value="PPA39515.1"/>
    <property type="gene ID" value="WBGene00277884"/>
</dbReference>
<evidence type="ECO:0000256" key="1">
    <source>
        <dbReference type="SAM" id="Phobius"/>
    </source>
</evidence>
<dbReference type="AlphaFoldDB" id="A0A8R1USN0"/>
<feature type="transmembrane region" description="Helical" evidence="1">
    <location>
        <begin position="132"/>
        <end position="150"/>
    </location>
</feature>
<name>A0A8R1USN0_PRIPA</name>
<keyword evidence="1" id="KW-0472">Membrane</keyword>
<reference evidence="3" key="1">
    <citation type="journal article" date="2008" name="Nat. Genet.">
        <title>The Pristionchus pacificus genome provides a unique perspective on nematode lifestyle and parasitism.</title>
        <authorList>
            <person name="Dieterich C."/>
            <person name="Clifton S.W."/>
            <person name="Schuster L.N."/>
            <person name="Chinwalla A."/>
            <person name="Delehaunty K."/>
            <person name="Dinkelacker I."/>
            <person name="Fulton L."/>
            <person name="Fulton R."/>
            <person name="Godfrey J."/>
            <person name="Minx P."/>
            <person name="Mitreva M."/>
            <person name="Roeseler W."/>
            <person name="Tian H."/>
            <person name="Witte H."/>
            <person name="Yang S.P."/>
            <person name="Wilson R.K."/>
            <person name="Sommer R.J."/>
        </authorList>
    </citation>
    <scope>NUCLEOTIDE SEQUENCE [LARGE SCALE GENOMIC DNA]</scope>
    <source>
        <strain evidence="3">PS312</strain>
    </source>
</reference>
<proteinExistence type="predicted"/>
<dbReference type="Proteomes" id="UP000005239">
    <property type="component" value="Unassembled WGS sequence"/>
</dbReference>
<dbReference type="SUPFAM" id="SSF53850">
    <property type="entry name" value="Periplasmic binding protein-like II"/>
    <property type="match status" value="1"/>
</dbReference>
<protein>
    <submittedName>
        <fullName evidence="2">Uncharacterized protein</fullName>
    </submittedName>
</protein>
<reference evidence="2" key="2">
    <citation type="submission" date="2022-06" db="UniProtKB">
        <authorList>
            <consortium name="EnsemblMetazoa"/>
        </authorList>
    </citation>
    <scope>IDENTIFICATION</scope>
    <source>
        <strain evidence="2">PS312</strain>
    </source>
</reference>
<accession>A0A8R1USN0</accession>
<keyword evidence="1" id="KW-0812">Transmembrane</keyword>
<evidence type="ECO:0000313" key="3">
    <source>
        <dbReference type="Proteomes" id="UP000005239"/>
    </source>
</evidence>